<dbReference type="CTD" id="20320862"/>
<dbReference type="Proteomes" id="UP000054324">
    <property type="component" value="Unassembled WGS sequence"/>
</dbReference>
<keyword evidence="3" id="KW-1185">Reference proteome</keyword>
<protein>
    <submittedName>
        <fullName evidence="2">Uncharacterized protein</fullName>
    </submittedName>
</protein>
<gene>
    <name evidence="2" type="ORF">T265_06683</name>
</gene>
<evidence type="ECO:0000256" key="1">
    <source>
        <dbReference type="SAM" id="MobiDB-lite"/>
    </source>
</evidence>
<feature type="compositionally biased region" description="Basic and acidic residues" evidence="1">
    <location>
        <begin position="127"/>
        <end position="146"/>
    </location>
</feature>
<organism evidence="2 3">
    <name type="scientific">Opisthorchis viverrini</name>
    <name type="common">Southeast Asian liver fluke</name>
    <dbReference type="NCBI Taxonomy" id="6198"/>
    <lineage>
        <taxon>Eukaryota</taxon>
        <taxon>Metazoa</taxon>
        <taxon>Spiralia</taxon>
        <taxon>Lophotrochozoa</taxon>
        <taxon>Platyhelminthes</taxon>
        <taxon>Trematoda</taxon>
        <taxon>Digenea</taxon>
        <taxon>Opisthorchiida</taxon>
        <taxon>Opisthorchiata</taxon>
        <taxon>Opisthorchiidae</taxon>
        <taxon>Opisthorchis</taxon>
    </lineage>
</organism>
<dbReference type="GeneID" id="20320862"/>
<evidence type="ECO:0000313" key="2">
    <source>
        <dbReference type="EMBL" id="KER25991.1"/>
    </source>
</evidence>
<accession>A0A074ZFD2</accession>
<proteinExistence type="predicted"/>
<name>A0A074ZFD2_OPIVI</name>
<evidence type="ECO:0000313" key="3">
    <source>
        <dbReference type="Proteomes" id="UP000054324"/>
    </source>
</evidence>
<dbReference type="KEGG" id="ovi:T265_06683"/>
<dbReference type="OrthoDB" id="68483at2759"/>
<sequence length="146" mass="16247">MTWRRKGILDSVGMCSKKRSAVASFRHLAAMPPEGSTRAGILPGCPSLDRGNRDAEIRFKPRIFRPVNSRSNHLGHLALFGGISLERVESYKEYANMSRTENIGGSSVLTGKRISRNSKGMVSNEPVKWEGCHDAKKQNEEMDNKT</sequence>
<dbReference type="RefSeq" id="XP_009170272.1">
    <property type="nucleotide sequence ID" value="XM_009172008.1"/>
</dbReference>
<reference evidence="2 3" key="1">
    <citation type="submission" date="2013-11" db="EMBL/GenBank/DDBJ databases">
        <title>Opisthorchis viverrini - life in the bile duct.</title>
        <authorList>
            <person name="Young N.D."/>
            <person name="Nagarajan N."/>
            <person name="Lin S.J."/>
            <person name="Korhonen P.K."/>
            <person name="Jex A.R."/>
            <person name="Hall R.S."/>
            <person name="Safavi-Hemami H."/>
            <person name="Kaewkong W."/>
            <person name="Bertrand D."/>
            <person name="Gao S."/>
            <person name="Seet Q."/>
            <person name="Wongkham S."/>
            <person name="Teh B.T."/>
            <person name="Wongkham C."/>
            <person name="Intapan P.M."/>
            <person name="Maleewong W."/>
            <person name="Yang X."/>
            <person name="Hu M."/>
            <person name="Wang Z."/>
            <person name="Hofmann A."/>
            <person name="Sternberg P.W."/>
            <person name="Tan P."/>
            <person name="Wang J."/>
            <person name="Gasser R.B."/>
        </authorList>
    </citation>
    <scope>NUCLEOTIDE SEQUENCE [LARGE SCALE GENOMIC DNA]</scope>
</reference>
<feature type="region of interest" description="Disordered" evidence="1">
    <location>
        <begin position="116"/>
        <end position="146"/>
    </location>
</feature>
<dbReference type="EMBL" id="KL596760">
    <property type="protein sequence ID" value="KER25991.1"/>
    <property type="molecule type" value="Genomic_DNA"/>
</dbReference>
<dbReference type="AlphaFoldDB" id="A0A074ZFD2"/>